<dbReference type="PANTHER" id="PTHR43393">
    <property type="entry name" value="CYTOKININ RIBOSIDE 5'-MONOPHOSPHATE PHOSPHORIBOHYDROLASE"/>
    <property type="match status" value="1"/>
</dbReference>
<gene>
    <name evidence="3" type="ORF">SAMN02745130_00347</name>
</gene>
<dbReference type="NCBIfam" id="TIGR00730">
    <property type="entry name" value="Rossman fold protein, TIGR00730 family"/>
    <property type="match status" value="1"/>
</dbReference>
<dbReference type="STRING" id="92487.SAMN02745130_00347"/>
<dbReference type="EMBL" id="FUYB01000001">
    <property type="protein sequence ID" value="SKA68735.1"/>
    <property type="molecule type" value="Genomic_DNA"/>
</dbReference>
<dbReference type="RefSeq" id="WP_078920846.1">
    <property type="nucleotide sequence ID" value="NZ_FUYB01000001.1"/>
</dbReference>
<dbReference type="SUPFAM" id="SSF102405">
    <property type="entry name" value="MCP/YpsA-like"/>
    <property type="match status" value="1"/>
</dbReference>
<evidence type="ECO:0000313" key="3">
    <source>
        <dbReference type="EMBL" id="SKA68735.1"/>
    </source>
</evidence>
<dbReference type="Gene3D" id="3.40.50.450">
    <property type="match status" value="1"/>
</dbReference>
<keyword evidence="4" id="KW-1185">Reference proteome</keyword>
<keyword evidence="2" id="KW-0203">Cytokinin biosynthesis</keyword>
<dbReference type="EC" id="3.2.2.n1" evidence="2"/>
<dbReference type="Proteomes" id="UP000190460">
    <property type="component" value="Unassembled WGS sequence"/>
</dbReference>
<name>A0A1T4VV70_9GAMM</name>
<dbReference type="InterPro" id="IPR031100">
    <property type="entry name" value="LOG_fam"/>
</dbReference>
<comment type="catalytic activity">
    <reaction evidence="1">
        <text>AMP + H2O = D-ribose 5-phosphate + adenine</text>
        <dbReference type="Rhea" id="RHEA:20129"/>
        <dbReference type="ChEBI" id="CHEBI:15377"/>
        <dbReference type="ChEBI" id="CHEBI:16708"/>
        <dbReference type="ChEBI" id="CHEBI:78346"/>
        <dbReference type="ChEBI" id="CHEBI:456215"/>
        <dbReference type="EC" id="3.2.2.4"/>
    </reaction>
</comment>
<dbReference type="GO" id="GO:0009691">
    <property type="term" value="P:cytokinin biosynthetic process"/>
    <property type="evidence" value="ECO:0007669"/>
    <property type="project" value="UniProtKB-UniRule"/>
</dbReference>
<accession>A0A1T4VV70</accession>
<dbReference type="OrthoDB" id="9801098at2"/>
<evidence type="ECO:0000313" key="4">
    <source>
        <dbReference type="Proteomes" id="UP000190460"/>
    </source>
</evidence>
<comment type="similarity">
    <text evidence="2">Belongs to the LOG family.</text>
</comment>
<dbReference type="InterPro" id="IPR005269">
    <property type="entry name" value="LOG"/>
</dbReference>
<dbReference type="PANTHER" id="PTHR43393:SF2">
    <property type="entry name" value="CYTOKININ RIBOSIDE 5'-MONOPHOSPHATE PHOSPHORIBOHYDROLASE"/>
    <property type="match status" value="1"/>
</dbReference>
<evidence type="ECO:0000256" key="2">
    <source>
        <dbReference type="RuleBase" id="RU363015"/>
    </source>
</evidence>
<keyword evidence="2" id="KW-0378">Hydrolase</keyword>
<protein>
    <recommendedName>
        <fullName evidence="2">Cytokinin riboside 5'-monophosphate phosphoribohydrolase</fullName>
        <ecNumber evidence="2">3.2.2.n1</ecNumber>
    </recommendedName>
</protein>
<dbReference type="GO" id="GO:0005829">
    <property type="term" value="C:cytosol"/>
    <property type="evidence" value="ECO:0007669"/>
    <property type="project" value="TreeGrafter"/>
</dbReference>
<proteinExistence type="inferred from homology"/>
<reference evidence="3 4" key="1">
    <citation type="submission" date="2017-02" db="EMBL/GenBank/DDBJ databases">
        <authorList>
            <person name="Peterson S.W."/>
        </authorList>
    </citation>
    <scope>NUCLEOTIDE SEQUENCE [LARGE SCALE GENOMIC DNA]</scope>
    <source>
        <strain evidence="3 4">ATCC 49788</strain>
    </source>
</reference>
<dbReference type="GO" id="GO:0008714">
    <property type="term" value="F:AMP nucleosidase activity"/>
    <property type="evidence" value="ECO:0007669"/>
    <property type="project" value="UniProtKB-EC"/>
</dbReference>
<dbReference type="InterPro" id="IPR052341">
    <property type="entry name" value="LOG_family_nucleotidases"/>
</dbReference>
<sequence length="241" mass="26938">MDQETRAQHPVLRPIDDKELARESWKIFQIMGEFVEGFERLARIRPSVSIFGSARTPRDHPLYLLTVEVARKLSDAGFAVVSGGGPGLMEAANKGAQGGKSPSIGLNIQLPKEQSGNAYQDISLYFRHFFSRKVMFVKYASAYVVMPGGFGTLDELAEILTLVQTSKTQRIPIVLVHTPFWTGLIEWFKTTLVAESTISPQDLDLFVLLDDADAIVNYIFQHYERTVSGPTAEERANQMEL</sequence>
<organism evidence="3 4">
    <name type="scientific">Thiothrix eikelboomii</name>
    <dbReference type="NCBI Taxonomy" id="92487"/>
    <lineage>
        <taxon>Bacteria</taxon>
        <taxon>Pseudomonadati</taxon>
        <taxon>Pseudomonadota</taxon>
        <taxon>Gammaproteobacteria</taxon>
        <taxon>Thiotrichales</taxon>
        <taxon>Thiotrichaceae</taxon>
        <taxon>Thiothrix</taxon>
    </lineage>
</organism>
<dbReference type="Pfam" id="PF03641">
    <property type="entry name" value="Lysine_decarbox"/>
    <property type="match status" value="1"/>
</dbReference>
<dbReference type="AlphaFoldDB" id="A0A1T4VV70"/>
<evidence type="ECO:0000256" key="1">
    <source>
        <dbReference type="ARBA" id="ARBA00000274"/>
    </source>
</evidence>